<comment type="function">
    <text evidence="9">Catalyzes the transfer of a geranyl-geranyl moiety from geranyl-geranyl pyrophosphate to cysteines occuring in specific C-terminal amino acid sequences.</text>
</comment>
<dbReference type="AlphaFoldDB" id="A0A199V3M0"/>
<evidence type="ECO:0000256" key="8">
    <source>
        <dbReference type="ARBA" id="ARBA00047658"/>
    </source>
</evidence>
<dbReference type="Proteomes" id="UP000092600">
    <property type="component" value="Unassembled WGS sequence"/>
</dbReference>
<evidence type="ECO:0000256" key="5">
    <source>
        <dbReference type="ARBA" id="ARBA00022679"/>
    </source>
</evidence>
<gene>
    <name evidence="10" type="ORF">ACMD2_02720</name>
</gene>
<protein>
    <recommendedName>
        <fullName evidence="3 9">Geranylgeranyl transferase type-2 subunit alpha</fullName>
        <ecNumber evidence="2 9">2.5.1.60</ecNumber>
    </recommendedName>
    <alternativeName>
        <fullName evidence="7 9">Geranylgeranyl transferase type II subunit alpha</fullName>
    </alternativeName>
</protein>
<dbReference type="PANTHER" id="PTHR11129">
    <property type="entry name" value="PROTEIN FARNESYLTRANSFERASE ALPHA SUBUNIT/RAB GERANYLGERANYL TRANSFERASE ALPHA SUBUNIT"/>
    <property type="match status" value="1"/>
</dbReference>
<dbReference type="SUPFAM" id="SSF48439">
    <property type="entry name" value="Protein prenylyltransferase"/>
    <property type="match status" value="1"/>
</dbReference>
<name>A0A199V3M0_ANACO</name>
<dbReference type="PRINTS" id="PR00019">
    <property type="entry name" value="LEURICHRPT"/>
</dbReference>
<evidence type="ECO:0000313" key="10">
    <source>
        <dbReference type="EMBL" id="OAY71501.1"/>
    </source>
</evidence>
<dbReference type="EC" id="2.5.1.60" evidence="2 9"/>
<accession>A0A199V3M0</accession>
<evidence type="ECO:0000256" key="1">
    <source>
        <dbReference type="ARBA" id="ARBA00006734"/>
    </source>
</evidence>
<dbReference type="PROSITE" id="PS51147">
    <property type="entry name" value="PFTA"/>
    <property type="match status" value="5"/>
</dbReference>
<evidence type="ECO:0000256" key="7">
    <source>
        <dbReference type="ARBA" id="ARBA00031267"/>
    </source>
</evidence>
<evidence type="ECO:0000256" key="2">
    <source>
        <dbReference type="ARBA" id="ARBA00012656"/>
    </source>
</evidence>
<dbReference type="InterPro" id="IPR002088">
    <property type="entry name" value="Prenyl_trans_a"/>
</dbReference>
<dbReference type="GO" id="GO:0005968">
    <property type="term" value="C:Rab-protein geranylgeranyltransferase complex"/>
    <property type="evidence" value="ECO:0007669"/>
    <property type="project" value="TreeGrafter"/>
</dbReference>
<dbReference type="PROSITE" id="PS51450">
    <property type="entry name" value="LRR"/>
    <property type="match status" value="2"/>
</dbReference>
<keyword evidence="4 9" id="KW-0637">Prenyltransferase</keyword>
<proteinExistence type="inferred from homology"/>
<dbReference type="STRING" id="4615.A0A199V3M0"/>
<comment type="caution">
    <text evidence="10">The sequence shown here is derived from an EMBL/GenBank/DDBJ whole genome shotgun (WGS) entry which is preliminary data.</text>
</comment>
<evidence type="ECO:0000256" key="4">
    <source>
        <dbReference type="ARBA" id="ARBA00022602"/>
    </source>
</evidence>
<dbReference type="EMBL" id="LSRQ01003444">
    <property type="protein sequence ID" value="OAY71501.1"/>
    <property type="molecule type" value="Genomic_DNA"/>
</dbReference>
<organism evidence="10 11">
    <name type="scientific">Ananas comosus</name>
    <name type="common">Pineapple</name>
    <name type="synonym">Ananas ananas</name>
    <dbReference type="NCBI Taxonomy" id="4615"/>
    <lineage>
        <taxon>Eukaryota</taxon>
        <taxon>Viridiplantae</taxon>
        <taxon>Streptophyta</taxon>
        <taxon>Embryophyta</taxon>
        <taxon>Tracheophyta</taxon>
        <taxon>Spermatophyta</taxon>
        <taxon>Magnoliopsida</taxon>
        <taxon>Liliopsida</taxon>
        <taxon>Poales</taxon>
        <taxon>Bromeliaceae</taxon>
        <taxon>Bromelioideae</taxon>
        <taxon>Ananas</taxon>
    </lineage>
</organism>
<dbReference type="SUPFAM" id="SSF52058">
    <property type="entry name" value="L domain-like"/>
    <property type="match status" value="1"/>
</dbReference>
<evidence type="ECO:0000256" key="9">
    <source>
        <dbReference type="RuleBase" id="RU367120"/>
    </source>
</evidence>
<reference evidence="10 11" key="1">
    <citation type="journal article" date="2016" name="DNA Res.">
        <title>The draft genome of MD-2 pineapple using hybrid error correction of long reads.</title>
        <authorList>
            <person name="Redwan R.M."/>
            <person name="Saidin A."/>
            <person name="Kumar S.V."/>
        </authorList>
    </citation>
    <scope>NUCLEOTIDE SEQUENCE [LARGE SCALE GENOMIC DNA]</scope>
    <source>
        <strain evidence="11">cv. MD2</strain>
        <tissue evidence="10">Leaf</tissue>
    </source>
</reference>
<dbReference type="Pfam" id="PF13516">
    <property type="entry name" value="LRR_6"/>
    <property type="match status" value="1"/>
</dbReference>
<dbReference type="InterPro" id="IPR001611">
    <property type="entry name" value="Leu-rich_rpt"/>
</dbReference>
<evidence type="ECO:0000256" key="6">
    <source>
        <dbReference type="ARBA" id="ARBA00022737"/>
    </source>
</evidence>
<dbReference type="FunFam" id="1.25.40.120:FF:000035">
    <property type="entry name" value="Geranylgeranyl transferase type-2 subunit alpha"/>
    <property type="match status" value="1"/>
</dbReference>
<keyword evidence="6" id="KW-0677">Repeat</keyword>
<dbReference type="GO" id="GO:0004663">
    <property type="term" value="F:Rab geranylgeranyltransferase activity"/>
    <property type="evidence" value="ECO:0007669"/>
    <property type="project" value="UniProtKB-UniRule"/>
</dbReference>
<comment type="catalytic activity">
    <reaction evidence="8 9">
        <text>geranylgeranyl diphosphate + L-cysteinyl-[protein] = S-geranylgeranyl-L-cysteinyl-[protein] + diphosphate</text>
        <dbReference type="Rhea" id="RHEA:21240"/>
        <dbReference type="Rhea" id="RHEA-COMP:10131"/>
        <dbReference type="Rhea" id="RHEA-COMP:11537"/>
        <dbReference type="ChEBI" id="CHEBI:29950"/>
        <dbReference type="ChEBI" id="CHEBI:33019"/>
        <dbReference type="ChEBI" id="CHEBI:57533"/>
        <dbReference type="ChEBI" id="CHEBI:86021"/>
        <dbReference type="EC" id="2.5.1.60"/>
    </reaction>
</comment>
<sequence>MHGRPRRSPKPEDAAAAAAKASKLHELQSLLLQNHQNRIYTKEALLASSKLIEVNPEIYTAWNYRKLALQHSLNGVSDPEAIKSAVEDELRVVEAALRRNPKSYGAWYHRKWVLNQKLAEVDFGREFRLLDQLLKADARNFHGWSYRRFVTRLKNVLEEEELGFTMDMINTNFSNYSAWHNRSILLSHLLGKKANGFESKEKILSEELELVRQALFTDPSDQSGWFYHLWLLDQTCSGDQLKLISSWPIHQSKLVLPIVKEKDNCNSFLYPFQRETLPIVLYFNKPVKGITSSTVMVSSELAKNEDLTWKPLLASNLGEANCWATYLMILEGNCSTSQTFSVEVEVGCSEGIVSVSGLHYNPSKFKFSVEFDHNVPEQAQGNLAQEPFSWNYSEKFYSQENSDFTSFDQLKINDDALKEDLKWHLDTLSEEITLFKEMSEENCKFVKLTLARLLIAYDAMKSPENSLLQKRKHCEEALELFDDLIKLDPSHKRYYEDEQSLVLLDQVTSDKESLVKYCWQYDNPNFSTFRRHNCLQLRRLSLTRVGFVERMLWVQILDLSHNKLRSIAGLEALQLLICLNLSNNQISSFTSLEPLKRLSSLRVLDLSFNEIGAHPVDTTRYLCSSPLSHTLDVKGIMEVLQKDNINVADHWEMILLFKSLNLKQLNMKGNPVSSENFGQLVTKILPSLHWVDGERVR</sequence>
<evidence type="ECO:0000313" key="11">
    <source>
        <dbReference type="Proteomes" id="UP000092600"/>
    </source>
</evidence>
<keyword evidence="5 9" id="KW-0808">Transferase</keyword>
<comment type="similarity">
    <text evidence="1 9">Belongs to the protein prenyltransferase subunit alpha family.</text>
</comment>
<dbReference type="Pfam" id="PF01239">
    <property type="entry name" value="PPTA"/>
    <property type="match status" value="5"/>
</dbReference>
<dbReference type="GO" id="GO:0097354">
    <property type="term" value="P:prenylation"/>
    <property type="evidence" value="ECO:0007669"/>
    <property type="project" value="UniProtKB-UniRule"/>
</dbReference>
<dbReference type="InterPro" id="IPR032675">
    <property type="entry name" value="LRR_dom_sf"/>
</dbReference>
<evidence type="ECO:0000256" key="3">
    <source>
        <dbReference type="ARBA" id="ARBA00014772"/>
    </source>
</evidence>
<dbReference type="PANTHER" id="PTHR11129:SF2">
    <property type="entry name" value="GERANYLGERANYL TRANSFERASE TYPE-2 SUBUNIT ALPHA"/>
    <property type="match status" value="1"/>
</dbReference>
<dbReference type="Gene3D" id="1.25.40.120">
    <property type="entry name" value="Protein prenylyltransferase"/>
    <property type="match status" value="1"/>
</dbReference>
<dbReference type="Gene3D" id="3.80.10.10">
    <property type="entry name" value="Ribonuclease Inhibitor"/>
    <property type="match status" value="1"/>
</dbReference>